<protein>
    <submittedName>
        <fullName evidence="2">4-amino-4-deoxy-L-arabinose transferase</fullName>
    </submittedName>
</protein>
<feature type="transmembrane region" description="Helical" evidence="1">
    <location>
        <begin position="241"/>
        <end position="261"/>
    </location>
</feature>
<feature type="transmembrane region" description="Helical" evidence="1">
    <location>
        <begin position="142"/>
        <end position="164"/>
    </location>
</feature>
<proteinExistence type="predicted"/>
<evidence type="ECO:0000313" key="2">
    <source>
        <dbReference type="EMBL" id="SFU90835.1"/>
    </source>
</evidence>
<accession>A0A1I7K0D4</accession>
<name>A0A1I7K0D4_9BURK</name>
<dbReference type="AlphaFoldDB" id="A0A1I7K0D4"/>
<dbReference type="Proteomes" id="UP000183656">
    <property type="component" value="Unassembled WGS sequence"/>
</dbReference>
<keyword evidence="2" id="KW-0808">Transferase</keyword>
<feature type="transmembrane region" description="Helical" evidence="1">
    <location>
        <begin position="312"/>
        <end position="330"/>
    </location>
</feature>
<dbReference type="GO" id="GO:0016740">
    <property type="term" value="F:transferase activity"/>
    <property type="evidence" value="ECO:0007669"/>
    <property type="project" value="UniProtKB-KW"/>
</dbReference>
<organism evidence="2 3">
    <name type="scientific">Paenacidovorax caeni</name>
    <dbReference type="NCBI Taxonomy" id="343013"/>
    <lineage>
        <taxon>Bacteria</taxon>
        <taxon>Pseudomonadati</taxon>
        <taxon>Pseudomonadota</taxon>
        <taxon>Betaproteobacteria</taxon>
        <taxon>Burkholderiales</taxon>
        <taxon>Comamonadaceae</taxon>
        <taxon>Paenacidovorax</taxon>
    </lineage>
</organism>
<feature type="transmembrane region" description="Helical" evidence="1">
    <location>
        <begin position="76"/>
        <end position="94"/>
    </location>
</feature>
<keyword evidence="1" id="KW-1133">Transmembrane helix</keyword>
<keyword evidence="1" id="KW-0472">Membrane</keyword>
<feature type="transmembrane region" description="Helical" evidence="1">
    <location>
        <begin position="362"/>
        <end position="385"/>
    </location>
</feature>
<feature type="transmembrane region" description="Helical" evidence="1">
    <location>
        <begin position="203"/>
        <end position="229"/>
    </location>
</feature>
<dbReference type="STRING" id="343013.SAMN04489707_10354"/>
<dbReference type="OrthoDB" id="8556356at2"/>
<dbReference type="RefSeq" id="WP_054257305.1">
    <property type="nucleotide sequence ID" value="NZ_CYIG01000035.1"/>
</dbReference>
<feature type="transmembrane region" description="Helical" evidence="1">
    <location>
        <begin position="281"/>
        <end position="300"/>
    </location>
</feature>
<feature type="transmembrane region" description="Helical" evidence="1">
    <location>
        <begin position="336"/>
        <end position="355"/>
    </location>
</feature>
<sequence length="573" mass="62379">MNHPTPAIVTQRAARPLPRWALLLLCLAYVVPGFVGRDPWRNVDVASFGYMLELAQGRSHWLAPTLAGFTPDGDGLLAFWLGALALQWAPGWLAPEMAARLPFIALLVLTLLATWYTVYYLARSPGAQPVAFAFGGEAHPKDYARSMADAGLLALLACLGLAQLSHEITSYLAQLACTALVFFAAAIQPYHPRRAAVAMPLGMAGLTLAGAPTLATLLGLGCAALAWWAPAHTADRRRTAALAWAAATLASMGLAWALDLWAWRIEPPQAFLPYATTMLRMLVWFGWPAWPLALWTLWRWRRQIASRTGHRHLWLPLWFTLVTLAATFTTQPADRALLLGLPALAVLAAFALPTLERSIAALIDWFTLLFFSVSAIAIWVVWISLHTGIPAQPAANVARLAPGFIPRFDGLAFALALAATAAWCALVWWRAARHRTALWKSLVLPASGTTLAWLLLMTIWLPMLDYARSYAPQVRQIVATLGPQPGCVLTHNLGDSQVAALQFHGHLALYPASAEPPQGCQWLAVGSDTNDLPDDLAQPAQWLPFAAIGRPTNRSERILLLKRLPPASDEAAP</sequence>
<evidence type="ECO:0000313" key="3">
    <source>
        <dbReference type="Proteomes" id="UP000183656"/>
    </source>
</evidence>
<feature type="transmembrane region" description="Helical" evidence="1">
    <location>
        <begin position="101"/>
        <end position="122"/>
    </location>
</feature>
<reference evidence="2 3" key="1">
    <citation type="submission" date="2016-10" db="EMBL/GenBank/DDBJ databases">
        <authorList>
            <person name="de Groot N.N."/>
        </authorList>
    </citation>
    <scope>NUCLEOTIDE SEQUENCE [LARGE SCALE GENOMIC DNA]</scope>
    <source>
        <strain evidence="2 3">R-24608</strain>
    </source>
</reference>
<feature type="transmembrane region" description="Helical" evidence="1">
    <location>
        <begin position="441"/>
        <end position="463"/>
    </location>
</feature>
<gene>
    <name evidence="2" type="ORF">SAMN04489707_10354</name>
</gene>
<keyword evidence="1" id="KW-0812">Transmembrane</keyword>
<feature type="transmembrane region" description="Helical" evidence="1">
    <location>
        <begin position="20"/>
        <end position="36"/>
    </location>
</feature>
<feature type="transmembrane region" description="Helical" evidence="1">
    <location>
        <begin position="171"/>
        <end position="191"/>
    </location>
</feature>
<dbReference type="EMBL" id="FPBX01000035">
    <property type="protein sequence ID" value="SFU90835.1"/>
    <property type="molecule type" value="Genomic_DNA"/>
</dbReference>
<keyword evidence="3" id="KW-1185">Reference proteome</keyword>
<evidence type="ECO:0000256" key="1">
    <source>
        <dbReference type="SAM" id="Phobius"/>
    </source>
</evidence>
<feature type="transmembrane region" description="Helical" evidence="1">
    <location>
        <begin position="410"/>
        <end position="429"/>
    </location>
</feature>